<dbReference type="AlphaFoldDB" id="A0A7V5HY04"/>
<comment type="caution">
    <text evidence="1">The sequence shown here is derived from an EMBL/GenBank/DDBJ whole genome shotgun (WGS) entry which is preliminary data.</text>
</comment>
<name>A0A7V5HY04_UNCAE</name>
<dbReference type="PANTHER" id="PTHR40727:SF1">
    <property type="entry name" value="BACTERIO-OPSIN ACTIVATOR"/>
    <property type="match status" value="1"/>
</dbReference>
<dbReference type="EMBL" id="DRTT01000013">
    <property type="protein sequence ID" value="HHF97963.1"/>
    <property type="molecule type" value="Genomic_DNA"/>
</dbReference>
<dbReference type="Proteomes" id="UP000886070">
    <property type="component" value="Unassembled WGS sequence"/>
</dbReference>
<dbReference type="PANTHER" id="PTHR40727">
    <property type="entry name" value="TRANSCRIPTION REGULATOR, ENCODED NEXT TO RECA SUPERFAMILY ATPASE-RELATED"/>
    <property type="match status" value="1"/>
</dbReference>
<dbReference type="NCBIfam" id="TIGR03879">
    <property type="entry name" value="near_KaiC_dom"/>
    <property type="match status" value="1"/>
</dbReference>
<reference evidence="1" key="1">
    <citation type="journal article" date="2020" name="mSystems">
        <title>Genome- and Community-Level Interaction Insights into Carbon Utilization and Element Cycling Functions of Hydrothermarchaeota in Hydrothermal Sediment.</title>
        <authorList>
            <person name="Zhou Z."/>
            <person name="Liu Y."/>
            <person name="Xu W."/>
            <person name="Pan J."/>
            <person name="Luo Z.H."/>
            <person name="Li M."/>
        </authorList>
    </citation>
    <scope>NUCLEOTIDE SEQUENCE [LARGE SCALE GENOMIC DNA]</scope>
    <source>
        <strain evidence="1">HyVt-92</strain>
    </source>
</reference>
<dbReference type="InterPro" id="IPR022285">
    <property type="entry name" value="CHP03879_regulat_dom_put"/>
</dbReference>
<evidence type="ECO:0000313" key="1">
    <source>
        <dbReference type="EMBL" id="HHF97963.1"/>
    </source>
</evidence>
<sequence length="213" mass="24170">MKVELEPVEVNPDPVVLRVFLKSIELLGGLRKLAEFRALTWLPSIARAAYAVVLKEEFNRTEEEIAREIGLAHQSVRNILRADSNAALEKIRREKEFLETEGKEPKVHTAGGIVKLAYKLIREGEEESKLFVEFSSQVLEALSEEVPWAYILLKAIKEKGIEFPISGKEEIISKLGDVRIKKKSLAKIAEKLPYPINNPAFLLREVKKVLDQD</sequence>
<proteinExistence type="predicted"/>
<organism evidence="1">
    <name type="scientific">Aerophobetes bacterium</name>
    <dbReference type="NCBI Taxonomy" id="2030807"/>
    <lineage>
        <taxon>Bacteria</taxon>
        <taxon>Candidatus Aerophobota</taxon>
    </lineage>
</organism>
<gene>
    <name evidence="1" type="ORF">ENL39_00540</name>
</gene>
<accession>A0A7V5HY04</accession>
<protein>
    <submittedName>
        <fullName evidence="1">Bacterio-opsin activator</fullName>
    </submittedName>
</protein>